<evidence type="ECO:0000313" key="9">
    <source>
        <dbReference type="EMBL" id="RSN69090.1"/>
    </source>
</evidence>
<sequence>MSSSLDDVRGILNKLTSIPRVTGSERIFAPSIAEILEPHCDAIRIDPWGNVEGILNPGGKPSIMIAAHVDQIGIIVKEVTNEGYIKFDGVGWDPRVLYGSRVKLITGKGIVRGVIGVVPAHFLRVYKELEEKKIEIKDLVIDIGARSKEEAESMGIKPGTYGVPDYDPISLGSEFFSSPGLDNAAGVATMIYGAMLSREGGGIDAEVHFTATIQEEIGLRGAEMMAYRLKPEVAIAIDVTFAEQPMLPEAPRISLGKGPVISRGPIYHPEVVELIERAAEENEIPRQYEADFRGAGTDTWVIQVARGGVKTALISIPLRYMHSPCEVISLKDVAWGGALLEKTLELF</sequence>
<comment type="cofactor">
    <cofactor evidence="8">
        <name>a divalent metal cation</name>
        <dbReference type="ChEBI" id="CHEBI:60240"/>
    </cofactor>
    <text evidence="8">Binds 2 divalent metal cations per subunit.</text>
</comment>
<dbReference type="Proteomes" id="UP000278149">
    <property type="component" value="Unassembled WGS sequence"/>
</dbReference>
<feature type="active site" description="Proton acceptor" evidence="7">
    <location>
        <position position="215"/>
    </location>
</feature>
<dbReference type="SUPFAM" id="SSF53187">
    <property type="entry name" value="Zn-dependent exopeptidases"/>
    <property type="match status" value="1"/>
</dbReference>
<feature type="binding site" evidence="8">
    <location>
        <position position="322"/>
    </location>
    <ligand>
        <name>Zn(2+)</name>
        <dbReference type="ChEBI" id="CHEBI:29105"/>
        <label>2</label>
    </ligand>
</feature>
<evidence type="ECO:0000256" key="3">
    <source>
        <dbReference type="ARBA" id="ARBA00022670"/>
    </source>
</evidence>
<evidence type="ECO:0000256" key="7">
    <source>
        <dbReference type="PIRSR" id="PIRSR001123-1"/>
    </source>
</evidence>
<comment type="caution">
    <text evidence="9">The sequence shown here is derived from an EMBL/GenBank/DDBJ whole genome shotgun (WGS) entry which is preliminary data.</text>
</comment>
<feature type="binding site" evidence="8">
    <location>
        <position position="182"/>
    </location>
    <ligand>
        <name>Zn(2+)</name>
        <dbReference type="ChEBI" id="CHEBI:29105"/>
        <label>1</label>
    </ligand>
</feature>
<dbReference type="InterPro" id="IPR008007">
    <property type="entry name" value="Peptidase_M42"/>
</dbReference>
<evidence type="ECO:0000313" key="10">
    <source>
        <dbReference type="Proteomes" id="UP000278149"/>
    </source>
</evidence>
<evidence type="ECO:0000256" key="6">
    <source>
        <dbReference type="PIRNR" id="PIRNR001123"/>
    </source>
</evidence>
<keyword evidence="4 8" id="KW-0479">Metal-binding</keyword>
<dbReference type="GO" id="GO:0004177">
    <property type="term" value="F:aminopeptidase activity"/>
    <property type="evidence" value="ECO:0007669"/>
    <property type="project" value="UniProtKB-UniRule"/>
</dbReference>
<evidence type="ECO:0000256" key="5">
    <source>
        <dbReference type="ARBA" id="ARBA00022801"/>
    </source>
</evidence>
<keyword evidence="3" id="KW-0645">Protease</keyword>
<comment type="similarity">
    <text evidence="1 6">Belongs to the peptidase M42 family.</text>
</comment>
<dbReference type="InterPro" id="IPR023367">
    <property type="entry name" value="Peptidase_M42_dom2"/>
</dbReference>
<dbReference type="PANTHER" id="PTHR32481">
    <property type="entry name" value="AMINOPEPTIDASE"/>
    <property type="match status" value="1"/>
</dbReference>
<name>A0A429G5I7_9CREN</name>
<evidence type="ECO:0000256" key="1">
    <source>
        <dbReference type="ARBA" id="ARBA00006272"/>
    </source>
</evidence>
<dbReference type="PIRSF" id="PIRSF001123">
    <property type="entry name" value="PepA_GA"/>
    <property type="match status" value="1"/>
</dbReference>
<reference evidence="9 10" key="1">
    <citation type="submission" date="2018-10" db="EMBL/GenBank/DDBJ databases">
        <title>Co-occurring genomic capacity for anaerobic methane metabolism and dissimilatory sulfite reduction discovered in the Korarchaeota.</title>
        <authorList>
            <person name="Mckay L.J."/>
            <person name="Dlakic M."/>
            <person name="Fields M.W."/>
            <person name="Delmont T.O."/>
            <person name="Eren A.M."/>
            <person name="Jay Z.J."/>
            <person name="Klingelsmith K.B."/>
            <person name="Rusch D.B."/>
            <person name="Inskeep W.P."/>
        </authorList>
    </citation>
    <scope>NUCLEOTIDE SEQUENCE [LARGE SCALE GENOMIC DNA]</scope>
    <source>
        <strain evidence="9 10">WS</strain>
    </source>
</reference>
<evidence type="ECO:0000256" key="2">
    <source>
        <dbReference type="ARBA" id="ARBA00022438"/>
    </source>
</evidence>
<accession>A0A429G5I7</accession>
<gene>
    <name evidence="9" type="ORF">D9Q81_04690</name>
</gene>
<dbReference type="Pfam" id="PF05343">
    <property type="entry name" value="Peptidase_M42"/>
    <property type="match status" value="1"/>
</dbReference>
<dbReference type="GO" id="GO:0006508">
    <property type="term" value="P:proteolysis"/>
    <property type="evidence" value="ECO:0007669"/>
    <property type="project" value="UniProtKB-KW"/>
</dbReference>
<dbReference type="GO" id="GO:0046872">
    <property type="term" value="F:metal ion binding"/>
    <property type="evidence" value="ECO:0007669"/>
    <property type="project" value="UniProtKB-UniRule"/>
</dbReference>
<feature type="binding site" evidence="8">
    <location>
        <position position="238"/>
    </location>
    <ligand>
        <name>Zn(2+)</name>
        <dbReference type="ChEBI" id="CHEBI:29105"/>
        <label>1</label>
    </ligand>
</feature>
<feature type="binding site" evidence="8">
    <location>
        <position position="182"/>
    </location>
    <ligand>
        <name>Zn(2+)</name>
        <dbReference type="ChEBI" id="CHEBI:29105"/>
        <label>2</label>
    </ligand>
</feature>
<protein>
    <submittedName>
        <fullName evidence="9">M42 family peptidase</fullName>
    </submittedName>
</protein>
<feature type="binding site" evidence="8">
    <location>
        <position position="216"/>
    </location>
    <ligand>
        <name>Zn(2+)</name>
        <dbReference type="ChEBI" id="CHEBI:29105"/>
        <label>2</label>
    </ligand>
</feature>
<feature type="binding site" evidence="8">
    <location>
        <position position="68"/>
    </location>
    <ligand>
        <name>Zn(2+)</name>
        <dbReference type="ChEBI" id="CHEBI:29105"/>
        <label>1</label>
    </ligand>
</feature>
<dbReference type="RefSeq" id="WP_125741644.1">
    <property type="nucleotide sequence ID" value="NZ_RCOR01000022.1"/>
</dbReference>
<dbReference type="Gene3D" id="2.40.30.40">
    <property type="entry name" value="Peptidase M42, domain 2"/>
    <property type="match status" value="1"/>
</dbReference>
<keyword evidence="2" id="KW-0031">Aminopeptidase</keyword>
<proteinExistence type="inferred from homology"/>
<dbReference type="PANTHER" id="PTHR32481:SF0">
    <property type="entry name" value="AMINOPEPTIDASE YPDE-RELATED"/>
    <property type="match status" value="1"/>
</dbReference>
<dbReference type="AlphaFoldDB" id="A0A429G5I7"/>
<dbReference type="SUPFAM" id="SSF101821">
    <property type="entry name" value="Aminopeptidase/glucanase lid domain"/>
    <property type="match status" value="1"/>
</dbReference>
<evidence type="ECO:0000256" key="8">
    <source>
        <dbReference type="PIRSR" id="PIRSR001123-2"/>
    </source>
</evidence>
<dbReference type="Gene3D" id="3.40.630.10">
    <property type="entry name" value="Zn peptidases"/>
    <property type="match status" value="1"/>
</dbReference>
<organism evidence="9 10">
    <name type="scientific">Candidatus Korarchaeum cryptofilum</name>
    <dbReference type="NCBI Taxonomy" id="498846"/>
    <lineage>
        <taxon>Archaea</taxon>
        <taxon>Thermoproteota</taxon>
        <taxon>Candidatus Korarchaeia</taxon>
        <taxon>Candidatus Korarchaeales</taxon>
        <taxon>Candidatus Korarchaeaceae</taxon>
        <taxon>Candidatus Korarchaeum</taxon>
    </lineage>
</organism>
<evidence type="ECO:0000256" key="4">
    <source>
        <dbReference type="ARBA" id="ARBA00022723"/>
    </source>
</evidence>
<keyword evidence="5" id="KW-0378">Hydrolase</keyword>
<dbReference type="EMBL" id="RCOR01000022">
    <property type="protein sequence ID" value="RSN69090.1"/>
    <property type="molecule type" value="Genomic_DNA"/>
</dbReference>
<dbReference type="InterPro" id="IPR051464">
    <property type="entry name" value="Peptidase_M42_aminopept"/>
</dbReference>